<evidence type="ECO:0000256" key="2">
    <source>
        <dbReference type="SAM" id="Phobius"/>
    </source>
</evidence>
<gene>
    <name evidence="4" type="primary">MID1</name>
    <name evidence="4" type="ORF">QQZ08_008025</name>
</gene>
<organism evidence="4 5">
    <name type="scientific">Neonectria magnoliae</name>
    <dbReference type="NCBI Taxonomy" id="2732573"/>
    <lineage>
        <taxon>Eukaryota</taxon>
        <taxon>Fungi</taxon>
        <taxon>Dikarya</taxon>
        <taxon>Ascomycota</taxon>
        <taxon>Pezizomycotina</taxon>
        <taxon>Sordariomycetes</taxon>
        <taxon>Hypocreomycetidae</taxon>
        <taxon>Hypocreales</taxon>
        <taxon>Nectriaceae</taxon>
        <taxon>Neonectria</taxon>
    </lineage>
</organism>
<proteinExistence type="predicted"/>
<dbReference type="InterPro" id="IPR024338">
    <property type="entry name" value="MID1/Yam8"/>
</dbReference>
<feature type="signal peptide" evidence="3">
    <location>
        <begin position="1"/>
        <end position="35"/>
    </location>
</feature>
<feature type="region of interest" description="Disordered" evidence="1">
    <location>
        <begin position="111"/>
        <end position="130"/>
    </location>
</feature>
<feature type="transmembrane region" description="Helical" evidence="2">
    <location>
        <begin position="586"/>
        <end position="608"/>
    </location>
</feature>
<comment type="caution">
    <text evidence="4">The sequence shown here is derived from an EMBL/GenBank/DDBJ whole genome shotgun (WGS) entry which is preliminary data.</text>
</comment>
<dbReference type="Pfam" id="PF12929">
    <property type="entry name" value="Mid1"/>
    <property type="match status" value="1"/>
</dbReference>
<evidence type="ECO:0000313" key="4">
    <source>
        <dbReference type="EMBL" id="KAK7425460.1"/>
    </source>
</evidence>
<evidence type="ECO:0000256" key="1">
    <source>
        <dbReference type="SAM" id="MobiDB-lite"/>
    </source>
</evidence>
<evidence type="ECO:0000313" key="5">
    <source>
        <dbReference type="Proteomes" id="UP001498421"/>
    </source>
</evidence>
<evidence type="ECO:0000256" key="3">
    <source>
        <dbReference type="SAM" id="SignalP"/>
    </source>
</evidence>
<reference evidence="4 5" key="1">
    <citation type="journal article" date="2025" name="Microbiol. Resour. Announc.">
        <title>Draft genome sequences for Neonectria magnoliae and Neonectria punicea, canker pathogens of Liriodendron tulipifera and Acer saccharum in West Virginia.</title>
        <authorList>
            <person name="Petronek H.M."/>
            <person name="Kasson M.T."/>
            <person name="Metheny A.M."/>
            <person name="Stauder C.M."/>
            <person name="Lovett B."/>
            <person name="Lynch S.C."/>
            <person name="Garnas J.R."/>
            <person name="Kasson L.R."/>
            <person name="Stajich J.E."/>
        </authorList>
    </citation>
    <scope>NUCLEOTIDE SEQUENCE [LARGE SCALE GENOMIC DNA]</scope>
    <source>
        <strain evidence="4 5">NRRL 64651</strain>
    </source>
</reference>
<dbReference type="PANTHER" id="PTHR39142:SF1">
    <property type="entry name" value="AEL197CP"/>
    <property type="match status" value="1"/>
</dbReference>
<dbReference type="Proteomes" id="UP001498421">
    <property type="component" value="Unassembled WGS sequence"/>
</dbReference>
<keyword evidence="2" id="KW-0472">Membrane</keyword>
<keyword evidence="2" id="KW-0812">Transmembrane</keyword>
<dbReference type="PANTHER" id="PTHR39142">
    <property type="entry name" value="MID1P"/>
    <property type="match status" value="1"/>
</dbReference>
<sequence length="610" mass="66815">MQLSPLQSRLAASLGASLMIFALYLLLFSPSFASATELPVENVVRSDQPLALSDGLDISYEPDFAAFDRSIIGRAPPVGVQPMTNNGAERTNLDPGITVCYMIEKSTIFGRDLPTEERDDESPELSRRAESKTVYISANTCLQPGVIKNGEETEAPQLNLYISTTNDIQCPGPSKDTSRMKVIEFTEGAVMHSLNATGNIYIGVSAPNITQNYTSVYNYEIAASLDEYYHKYDSQNGSQLLWMDSDSSSVLLVTRNITQNGTDTDEIMKAELPYDIFMQNNNSRSLDGLRHSVCGLKNKAQLSAVQDEPGKGTDRITTVMTTRGPGGLPKQQFYVVGLDSSSHYSGILVKRANGTSSDTKRAESSIGGGGTVFRATDFQTSSGTNCKVVTDLGFCDEIQYAVPGNDNKYNNTELANVYDNYAKKMYANFEKVLMQISCEAPPQSLYSLARTCDDCRAAYKRWLCTVSIPRCEDFMSNGNFSIARNVAQAFPNGTKLPSDQRKKLAETPAFRASRNKFIDETIKPGPYKELLPCDDLCYEVVQSCPAAIGFTCPQPGFRSFNVSYGQRFEQSASVTCNYPGEARTKISVAAAMVPGAVFLSALPLMMWLGL</sequence>
<feature type="chain" id="PRO_5046109824" evidence="3">
    <location>
        <begin position="36"/>
        <end position="610"/>
    </location>
</feature>
<accession>A0ABR1HW60</accession>
<keyword evidence="3" id="KW-0732">Signal</keyword>
<keyword evidence="2" id="KW-1133">Transmembrane helix</keyword>
<dbReference type="EMBL" id="JAZAVK010000081">
    <property type="protein sequence ID" value="KAK7425460.1"/>
    <property type="molecule type" value="Genomic_DNA"/>
</dbReference>
<keyword evidence="5" id="KW-1185">Reference proteome</keyword>
<protein>
    <submittedName>
        <fullName evidence="4">Stretch-activated cation channel mid1</fullName>
    </submittedName>
</protein>
<name>A0ABR1HW60_9HYPO</name>